<evidence type="ECO:0000256" key="3">
    <source>
        <dbReference type="ARBA" id="ARBA00022723"/>
    </source>
</evidence>
<dbReference type="Pfam" id="PF00403">
    <property type="entry name" value="HMA"/>
    <property type="match status" value="1"/>
</dbReference>
<evidence type="ECO:0000259" key="7">
    <source>
        <dbReference type="PROSITE" id="PS50846"/>
    </source>
</evidence>
<dbReference type="InterPro" id="IPR006121">
    <property type="entry name" value="HMA_dom"/>
</dbReference>
<accession>A0A3D9KY34</accession>
<organism evidence="8 9">
    <name type="scientific">Marinoscillum furvescens DSM 4134</name>
    <dbReference type="NCBI Taxonomy" id="1122208"/>
    <lineage>
        <taxon>Bacteria</taxon>
        <taxon>Pseudomonadati</taxon>
        <taxon>Bacteroidota</taxon>
        <taxon>Cytophagia</taxon>
        <taxon>Cytophagales</taxon>
        <taxon>Reichenbachiellaceae</taxon>
        <taxon>Marinoscillum</taxon>
    </lineage>
</organism>
<dbReference type="RefSeq" id="WP_115869572.1">
    <property type="nucleotide sequence ID" value="NZ_QREG01000021.1"/>
</dbReference>
<feature type="transmembrane region" description="Helical" evidence="6">
    <location>
        <begin position="163"/>
        <end position="180"/>
    </location>
</feature>
<dbReference type="Gene3D" id="3.30.70.100">
    <property type="match status" value="1"/>
</dbReference>
<dbReference type="EMBL" id="QREG01000021">
    <property type="protein sequence ID" value="RED94328.1"/>
    <property type="molecule type" value="Genomic_DNA"/>
</dbReference>
<dbReference type="InterPro" id="IPR017969">
    <property type="entry name" value="Heavy-metal-associated_CS"/>
</dbReference>
<evidence type="ECO:0000256" key="5">
    <source>
        <dbReference type="ARBA" id="ARBA00023136"/>
    </source>
</evidence>
<dbReference type="PROSITE" id="PS01047">
    <property type="entry name" value="HMA_1"/>
    <property type="match status" value="1"/>
</dbReference>
<keyword evidence="9" id="KW-1185">Reference proteome</keyword>
<evidence type="ECO:0000256" key="6">
    <source>
        <dbReference type="SAM" id="Phobius"/>
    </source>
</evidence>
<evidence type="ECO:0000256" key="1">
    <source>
        <dbReference type="ARBA" id="ARBA00004141"/>
    </source>
</evidence>
<dbReference type="InterPro" id="IPR036163">
    <property type="entry name" value="HMA_dom_sf"/>
</dbReference>
<proteinExistence type="predicted"/>
<evidence type="ECO:0000313" key="8">
    <source>
        <dbReference type="EMBL" id="RED94328.1"/>
    </source>
</evidence>
<dbReference type="Pfam" id="PF07291">
    <property type="entry name" value="MauE"/>
    <property type="match status" value="1"/>
</dbReference>
<dbReference type="AlphaFoldDB" id="A0A3D9KY34"/>
<name>A0A3D9KY34_MARFU</name>
<protein>
    <submittedName>
        <fullName evidence="8">Copper chaperone CopZ</fullName>
    </submittedName>
</protein>
<feature type="transmembrane region" description="Helical" evidence="6">
    <location>
        <begin position="98"/>
        <end position="116"/>
    </location>
</feature>
<dbReference type="GO" id="GO:0016020">
    <property type="term" value="C:membrane"/>
    <property type="evidence" value="ECO:0007669"/>
    <property type="project" value="UniProtKB-SubCell"/>
</dbReference>
<comment type="caution">
    <text evidence="8">The sequence shown here is derived from an EMBL/GenBank/DDBJ whole genome shotgun (WGS) entry which is preliminary data.</text>
</comment>
<evidence type="ECO:0000313" key="9">
    <source>
        <dbReference type="Proteomes" id="UP000256779"/>
    </source>
</evidence>
<comment type="subcellular location">
    <subcellularLocation>
        <location evidence="1">Membrane</location>
        <topology evidence="1">Multi-pass membrane protein</topology>
    </subcellularLocation>
</comment>
<feature type="domain" description="HMA" evidence="7">
    <location>
        <begin position="1"/>
        <end position="66"/>
    </location>
</feature>
<keyword evidence="3" id="KW-0479">Metal-binding</keyword>
<dbReference type="Proteomes" id="UP000256779">
    <property type="component" value="Unassembled WGS sequence"/>
</dbReference>
<dbReference type="GO" id="GO:0046872">
    <property type="term" value="F:metal ion binding"/>
    <property type="evidence" value="ECO:0007669"/>
    <property type="project" value="UniProtKB-KW"/>
</dbReference>
<evidence type="ECO:0000256" key="4">
    <source>
        <dbReference type="ARBA" id="ARBA00022989"/>
    </source>
</evidence>
<keyword evidence="2 6" id="KW-0812">Transmembrane</keyword>
<keyword evidence="4 6" id="KW-1133">Transmembrane helix</keyword>
<feature type="transmembrane region" description="Helical" evidence="6">
    <location>
        <begin position="122"/>
        <end position="142"/>
    </location>
</feature>
<dbReference type="PROSITE" id="PS50846">
    <property type="entry name" value="HMA_2"/>
    <property type="match status" value="1"/>
</dbReference>
<dbReference type="CDD" id="cd00371">
    <property type="entry name" value="HMA"/>
    <property type="match status" value="1"/>
</dbReference>
<dbReference type="InterPro" id="IPR009908">
    <property type="entry name" value="Methylamine_util_MauE"/>
</dbReference>
<keyword evidence="5 6" id="KW-0472">Membrane</keyword>
<dbReference type="OrthoDB" id="1521937at2"/>
<gene>
    <name evidence="8" type="ORF">C7460_12115</name>
</gene>
<feature type="transmembrane region" description="Helical" evidence="6">
    <location>
        <begin position="186"/>
        <end position="204"/>
    </location>
</feature>
<sequence>MTKEYTITGMTCTGCLAKVKRTINGIEEIQEAAIQLEYPQAKIISDESLDLGEINLALKKVGNYAISEEYQETVQAPLPKIKKQEPLAEKSITTYKPLILIVGFIAVVTALSQYPFNEFSGMLWMRHFMAGFFIVFAFFKLLNIQGFANSYSMYDIVAAKWKTWGYIYPFVELALGLLYLTNIAPLVTNLSTFLILGISSIGVIKSNLDKRKIKCACLGDVFNLPMSTVTIVEDLSMIGMSLIMLLQNRIL</sequence>
<dbReference type="SUPFAM" id="SSF55008">
    <property type="entry name" value="HMA, heavy metal-associated domain"/>
    <property type="match status" value="1"/>
</dbReference>
<reference evidence="8 9" key="1">
    <citation type="submission" date="2018-07" db="EMBL/GenBank/DDBJ databases">
        <title>Genomic Encyclopedia of Type Strains, Phase IV (KMG-IV): sequencing the most valuable type-strain genomes for metagenomic binning, comparative biology and taxonomic classification.</title>
        <authorList>
            <person name="Goeker M."/>
        </authorList>
    </citation>
    <scope>NUCLEOTIDE SEQUENCE [LARGE SCALE GENOMIC DNA]</scope>
    <source>
        <strain evidence="8 9">DSM 4134</strain>
    </source>
</reference>
<evidence type="ECO:0000256" key="2">
    <source>
        <dbReference type="ARBA" id="ARBA00022692"/>
    </source>
</evidence>
<dbReference type="GO" id="GO:0030416">
    <property type="term" value="P:methylamine metabolic process"/>
    <property type="evidence" value="ECO:0007669"/>
    <property type="project" value="InterPro"/>
</dbReference>